<dbReference type="SMART" id="SM00530">
    <property type="entry name" value="HTH_XRE"/>
    <property type="match status" value="1"/>
</dbReference>
<protein>
    <submittedName>
        <fullName evidence="3">Cupin domain-containing protein</fullName>
    </submittedName>
</protein>
<keyword evidence="4" id="KW-1185">Reference proteome</keyword>
<organism evidence="3 4">
    <name type="scientific">Nocardioides euryhalodurans</name>
    <dbReference type="NCBI Taxonomy" id="2518370"/>
    <lineage>
        <taxon>Bacteria</taxon>
        <taxon>Bacillati</taxon>
        <taxon>Actinomycetota</taxon>
        <taxon>Actinomycetes</taxon>
        <taxon>Propionibacteriales</taxon>
        <taxon>Nocardioidaceae</taxon>
        <taxon>Nocardioides</taxon>
    </lineage>
</organism>
<dbReference type="SUPFAM" id="SSF47413">
    <property type="entry name" value="lambda repressor-like DNA-binding domains"/>
    <property type="match status" value="1"/>
</dbReference>
<dbReference type="KEGG" id="noy:EXE57_13245"/>
<dbReference type="InterPro" id="IPR010982">
    <property type="entry name" value="Lambda_DNA-bd_dom_sf"/>
</dbReference>
<dbReference type="InterPro" id="IPR014710">
    <property type="entry name" value="RmlC-like_jellyroll"/>
</dbReference>
<dbReference type="PANTHER" id="PTHR46797">
    <property type="entry name" value="HTH-TYPE TRANSCRIPTIONAL REGULATOR"/>
    <property type="match status" value="1"/>
</dbReference>
<dbReference type="GO" id="GO:0005829">
    <property type="term" value="C:cytosol"/>
    <property type="evidence" value="ECO:0007669"/>
    <property type="project" value="TreeGrafter"/>
</dbReference>
<sequence>MADHAESPEDALTRTVGARIREAREARGTSLRSLAAVVGVSPGMLSQIETGRARPSVGTLWALVSELGLSLDAVFPDGSSRRSSSPVVQRAGAREPLELSGGVTWEHLGSKDDPGVVFAHVTYRPGEQSGGGHEELPLARHRGWEYGYLLSGRLAVEVRGERVELGPGDAISFGSDVPHRFHALGEEPARAVWFNRLG</sequence>
<dbReference type="InterPro" id="IPR001387">
    <property type="entry name" value="Cro/C1-type_HTH"/>
</dbReference>
<dbReference type="Pfam" id="PF07883">
    <property type="entry name" value="Cupin_2"/>
    <property type="match status" value="1"/>
</dbReference>
<dbReference type="GO" id="GO:0003677">
    <property type="term" value="F:DNA binding"/>
    <property type="evidence" value="ECO:0007669"/>
    <property type="project" value="UniProtKB-KW"/>
</dbReference>
<accession>A0A4P7GLY5</accession>
<evidence type="ECO:0000259" key="2">
    <source>
        <dbReference type="PROSITE" id="PS50943"/>
    </source>
</evidence>
<dbReference type="Proteomes" id="UP000294894">
    <property type="component" value="Chromosome"/>
</dbReference>
<dbReference type="InterPro" id="IPR011051">
    <property type="entry name" value="RmlC_Cupin_sf"/>
</dbReference>
<dbReference type="Gene3D" id="2.60.120.10">
    <property type="entry name" value="Jelly Rolls"/>
    <property type="match status" value="1"/>
</dbReference>
<dbReference type="Gene3D" id="1.10.260.40">
    <property type="entry name" value="lambda repressor-like DNA-binding domains"/>
    <property type="match status" value="1"/>
</dbReference>
<evidence type="ECO:0000313" key="3">
    <source>
        <dbReference type="EMBL" id="QBR93126.1"/>
    </source>
</evidence>
<dbReference type="InterPro" id="IPR013096">
    <property type="entry name" value="Cupin_2"/>
</dbReference>
<dbReference type="Pfam" id="PF01381">
    <property type="entry name" value="HTH_3"/>
    <property type="match status" value="1"/>
</dbReference>
<dbReference type="CDD" id="cd00093">
    <property type="entry name" value="HTH_XRE"/>
    <property type="match status" value="1"/>
</dbReference>
<dbReference type="OrthoDB" id="5114244at2"/>
<dbReference type="EMBL" id="CP038267">
    <property type="protein sequence ID" value="QBR93126.1"/>
    <property type="molecule type" value="Genomic_DNA"/>
</dbReference>
<evidence type="ECO:0000256" key="1">
    <source>
        <dbReference type="ARBA" id="ARBA00023125"/>
    </source>
</evidence>
<evidence type="ECO:0000313" key="4">
    <source>
        <dbReference type="Proteomes" id="UP000294894"/>
    </source>
</evidence>
<keyword evidence="1" id="KW-0238">DNA-binding</keyword>
<feature type="domain" description="HTH cro/C1-type" evidence="2">
    <location>
        <begin position="20"/>
        <end position="74"/>
    </location>
</feature>
<dbReference type="SUPFAM" id="SSF51182">
    <property type="entry name" value="RmlC-like cupins"/>
    <property type="match status" value="1"/>
</dbReference>
<name>A0A4P7GLY5_9ACTN</name>
<dbReference type="AlphaFoldDB" id="A0A4P7GLY5"/>
<proteinExistence type="predicted"/>
<dbReference type="CDD" id="cd02209">
    <property type="entry name" value="cupin_XRE_C"/>
    <property type="match status" value="1"/>
</dbReference>
<gene>
    <name evidence="3" type="ORF">EXE57_13245</name>
</gene>
<dbReference type="GO" id="GO:0003700">
    <property type="term" value="F:DNA-binding transcription factor activity"/>
    <property type="evidence" value="ECO:0007669"/>
    <property type="project" value="TreeGrafter"/>
</dbReference>
<dbReference type="PROSITE" id="PS50943">
    <property type="entry name" value="HTH_CROC1"/>
    <property type="match status" value="1"/>
</dbReference>
<reference evidence="3 4" key="1">
    <citation type="submission" date="2019-03" db="EMBL/GenBank/DDBJ databases">
        <title>Three New Species of Nocardioides, Nocardioides euryhalodurans sp. nov., Nocardioides seonyuensis sp. nov. and Nocardioides eburneoflavus sp. nov., Iolated from Soil.</title>
        <authorList>
            <person name="Roh S.G."/>
            <person name="Lee C."/>
            <person name="Kim M.-K."/>
            <person name="Kim S.B."/>
        </authorList>
    </citation>
    <scope>NUCLEOTIDE SEQUENCE [LARGE SCALE GENOMIC DNA]</scope>
    <source>
        <strain evidence="3 4">MMS17-SY117</strain>
    </source>
</reference>
<dbReference type="RefSeq" id="WP_135078234.1">
    <property type="nucleotide sequence ID" value="NZ_CP038267.1"/>
</dbReference>
<dbReference type="InterPro" id="IPR050807">
    <property type="entry name" value="TransReg_Diox_bact_type"/>
</dbReference>
<dbReference type="PANTHER" id="PTHR46797:SF1">
    <property type="entry name" value="METHYLPHOSPHONATE SYNTHASE"/>
    <property type="match status" value="1"/>
</dbReference>